<keyword evidence="7 9" id="KW-1133">Transmembrane helix</keyword>
<accession>A0A7X2N1R3</accession>
<feature type="transmembrane region" description="Helical" evidence="9">
    <location>
        <begin position="40"/>
        <end position="67"/>
    </location>
</feature>
<reference evidence="10 11" key="1">
    <citation type="submission" date="2019-08" db="EMBL/GenBank/DDBJ databases">
        <title>In-depth cultivation of the pig gut microbiome towards novel bacterial diversity and tailored functional studies.</title>
        <authorList>
            <person name="Wylensek D."/>
            <person name="Hitch T.C.A."/>
            <person name="Clavel T."/>
        </authorList>
    </citation>
    <scope>NUCLEOTIDE SEQUENCE [LARGE SCALE GENOMIC DNA]</scope>
    <source>
        <strain evidence="10 11">LKV-178-WT-2G</strain>
    </source>
</reference>
<dbReference type="Proteomes" id="UP000470082">
    <property type="component" value="Unassembled WGS sequence"/>
</dbReference>
<protein>
    <submittedName>
        <fullName evidence="10">PTS sugar transporter subunit IIC</fullName>
    </submittedName>
</protein>
<dbReference type="GO" id="GO:0005886">
    <property type="term" value="C:plasma membrane"/>
    <property type="evidence" value="ECO:0007669"/>
    <property type="project" value="UniProtKB-SubCell"/>
</dbReference>
<evidence type="ECO:0000256" key="9">
    <source>
        <dbReference type="SAM" id="Phobius"/>
    </source>
</evidence>
<dbReference type="InterPro" id="IPR004700">
    <property type="entry name" value="PTS_IIC_man"/>
</dbReference>
<evidence type="ECO:0000313" key="10">
    <source>
        <dbReference type="EMBL" id="MSS00832.1"/>
    </source>
</evidence>
<evidence type="ECO:0000256" key="1">
    <source>
        <dbReference type="ARBA" id="ARBA00004651"/>
    </source>
</evidence>
<keyword evidence="8 9" id="KW-0472">Membrane</keyword>
<evidence type="ECO:0000256" key="8">
    <source>
        <dbReference type="ARBA" id="ARBA00023136"/>
    </source>
</evidence>
<organism evidence="10 11">
    <name type="scientific">Floccifex porci</name>
    <dbReference type="NCBI Taxonomy" id="2606629"/>
    <lineage>
        <taxon>Bacteria</taxon>
        <taxon>Bacillati</taxon>
        <taxon>Bacillota</taxon>
        <taxon>Erysipelotrichia</taxon>
        <taxon>Erysipelotrichales</taxon>
        <taxon>Erysipelotrichaceae</taxon>
        <taxon>Floccifex</taxon>
    </lineage>
</organism>
<sequence length="276" mass="28897">MSLIQAILIGLMSCTAASTIACLGTTVGNYTLNRPLVASLFVGLIMGDVQGVIQIGIPMQVMWIALVTPGGTVASDLRAVSYIGIPLAYVGAKAAGLDFGGEEAYGLSSSISAMTGVIGITLFYGTAMMNLIWQHYGWAQLDKGNLEIVGKVDALFPLLSHFVLSFLPCTLLCYYGAGAVEQLFQNLTTDLWYVKAILTVGAVLPAVGIAILLKSVIDKTSDLLYFLFGFTLAASMGLTLIGATCIGAVFALIKYEMAMAKLGAGPAAAADEEEDI</sequence>
<dbReference type="PROSITE" id="PS51106">
    <property type="entry name" value="PTS_EIIC_TYPE_4"/>
    <property type="match status" value="1"/>
</dbReference>
<evidence type="ECO:0000256" key="6">
    <source>
        <dbReference type="ARBA" id="ARBA00022692"/>
    </source>
</evidence>
<gene>
    <name evidence="10" type="ORF">FYJ50_01635</name>
</gene>
<evidence type="ECO:0000256" key="5">
    <source>
        <dbReference type="ARBA" id="ARBA00022683"/>
    </source>
</evidence>
<keyword evidence="11" id="KW-1185">Reference proteome</keyword>
<feature type="transmembrane region" description="Helical" evidence="9">
    <location>
        <begin position="192"/>
        <end position="213"/>
    </location>
</feature>
<dbReference type="Pfam" id="PF03609">
    <property type="entry name" value="EII-Sor"/>
    <property type="match status" value="1"/>
</dbReference>
<feature type="transmembrane region" description="Helical" evidence="9">
    <location>
        <begin position="225"/>
        <end position="253"/>
    </location>
</feature>
<feature type="transmembrane region" description="Helical" evidence="9">
    <location>
        <begin position="154"/>
        <end position="177"/>
    </location>
</feature>
<evidence type="ECO:0000256" key="4">
    <source>
        <dbReference type="ARBA" id="ARBA00022597"/>
    </source>
</evidence>
<keyword evidence="4 10" id="KW-0762">Sugar transport</keyword>
<feature type="transmembrane region" description="Helical" evidence="9">
    <location>
        <begin position="111"/>
        <end position="133"/>
    </location>
</feature>
<proteinExistence type="predicted"/>
<comment type="subcellular location">
    <subcellularLocation>
        <location evidence="1">Cell membrane</location>
        <topology evidence="1">Multi-pass membrane protein</topology>
    </subcellularLocation>
</comment>
<keyword evidence="6 9" id="KW-0812">Transmembrane</keyword>
<keyword evidence="3" id="KW-1003">Cell membrane</keyword>
<dbReference type="RefSeq" id="WP_154459304.1">
    <property type="nucleotide sequence ID" value="NZ_VUMM01000002.1"/>
</dbReference>
<evidence type="ECO:0000256" key="2">
    <source>
        <dbReference type="ARBA" id="ARBA00022448"/>
    </source>
</evidence>
<evidence type="ECO:0000313" key="11">
    <source>
        <dbReference type="Proteomes" id="UP000470082"/>
    </source>
</evidence>
<evidence type="ECO:0000256" key="3">
    <source>
        <dbReference type="ARBA" id="ARBA00022475"/>
    </source>
</evidence>
<dbReference type="AlphaFoldDB" id="A0A7X2N1R3"/>
<keyword evidence="5" id="KW-0598">Phosphotransferase system</keyword>
<dbReference type="EMBL" id="VUMM01000002">
    <property type="protein sequence ID" value="MSS00832.1"/>
    <property type="molecule type" value="Genomic_DNA"/>
</dbReference>
<keyword evidence="2" id="KW-0813">Transport</keyword>
<dbReference type="GO" id="GO:0009401">
    <property type="term" value="P:phosphoenolpyruvate-dependent sugar phosphotransferase system"/>
    <property type="evidence" value="ECO:0007669"/>
    <property type="project" value="UniProtKB-KW"/>
</dbReference>
<evidence type="ECO:0000256" key="7">
    <source>
        <dbReference type="ARBA" id="ARBA00022989"/>
    </source>
</evidence>
<name>A0A7X2N1R3_9FIRM</name>
<feature type="transmembrane region" description="Helical" evidence="9">
    <location>
        <begin position="79"/>
        <end position="99"/>
    </location>
</feature>
<comment type="caution">
    <text evidence="10">The sequence shown here is derived from an EMBL/GenBank/DDBJ whole genome shotgun (WGS) entry which is preliminary data.</text>
</comment>